<name>A0A5N4AVK1_PHOPY</name>
<feature type="domain" description="DDE-1" evidence="1">
    <location>
        <begin position="220"/>
        <end position="332"/>
    </location>
</feature>
<dbReference type="GO" id="GO:0003677">
    <property type="term" value="F:DNA binding"/>
    <property type="evidence" value="ECO:0007669"/>
    <property type="project" value="TreeGrafter"/>
</dbReference>
<dbReference type="EMBL" id="VVIM01000003">
    <property type="protein sequence ID" value="KAB0801258.1"/>
    <property type="molecule type" value="Genomic_DNA"/>
</dbReference>
<protein>
    <recommendedName>
        <fullName evidence="1">DDE-1 domain-containing protein</fullName>
    </recommendedName>
</protein>
<proteinExistence type="predicted"/>
<dbReference type="GO" id="GO:0005634">
    <property type="term" value="C:nucleus"/>
    <property type="evidence" value="ECO:0007669"/>
    <property type="project" value="TreeGrafter"/>
</dbReference>
<organism evidence="2 3">
    <name type="scientific">Photinus pyralis</name>
    <name type="common">Common eastern firefly</name>
    <name type="synonym">Lampyris pyralis</name>
    <dbReference type="NCBI Taxonomy" id="7054"/>
    <lineage>
        <taxon>Eukaryota</taxon>
        <taxon>Metazoa</taxon>
        <taxon>Ecdysozoa</taxon>
        <taxon>Arthropoda</taxon>
        <taxon>Hexapoda</taxon>
        <taxon>Insecta</taxon>
        <taxon>Pterygota</taxon>
        <taxon>Neoptera</taxon>
        <taxon>Endopterygota</taxon>
        <taxon>Coleoptera</taxon>
        <taxon>Polyphaga</taxon>
        <taxon>Elateriformia</taxon>
        <taxon>Elateroidea</taxon>
        <taxon>Lampyridae</taxon>
        <taxon>Lampyrinae</taxon>
        <taxon>Photinus</taxon>
    </lineage>
</organism>
<dbReference type="Proteomes" id="UP000327044">
    <property type="component" value="Unassembled WGS sequence"/>
</dbReference>
<dbReference type="InterPro" id="IPR004875">
    <property type="entry name" value="DDE_SF_endonuclease_dom"/>
</dbReference>
<dbReference type="PANTHER" id="PTHR19303">
    <property type="entry name" value="TRANSPOSON"/>
    <property type="match status" value="1"/>
</dbReference>
<dbReference type="Gene3D" id="3.30.420.10">
    <property type="entry name" value="Ribonuclease H-like superfamily/Ribonuclease H"/>
    <property type="match status" value="1"/>
</dbReference>
<dbReference type="InParanoid" id="A0A5N4AVK1"/>
<reference evidence="2 3" key="1">
    <citation type="journal article" date="2018" name="Elife">
        <title>Firefly genomes illuminate parallel origins of bioluminescence in beetles.</title>
        <authorList>
            <person name="Fallon T.R."/>
            <person name="Lower S.E."/>
            <person name="Chang C.H."/>
            <person name="Bessho-Uehara M."/>
            <person name="Martin G.J."/>
            <person name="Bewick A.J."/>
            <person name="Behringer M."/>
            <person name="Debat H.J."/>
            <person name="Wong I."/>
            <person name="Day J.C."/>
            <person name="Suvorov A."/>
            <person name="Silva C.J."/>
            <person name="Stanger-Hall K.F."/>
            <person name="Hall D.W."/>
            <person name="Schmitz R.J."/>
            <person name="Nelson D.R."/>
            <person name="Lewis S.M."/>
            <person name="Shigenobu S."/>
            <person name="Bybee S.M."/>
            <person name="Larracuente A.M."/>
            <person name="Oba Y."/>
            <person name="Weng J.K."/>
        </authorList>
    </citation>
    <scope>NUCLEOTIDE SEQUENCE [LARGE SCALE GENOMIC DNA]</scope>
    <source>
        <strain evidence="2">1611_PpyrPB1</strain>
        <tissue evidence="2">Whole body</tissue>
    </source>
</reference>
<accession>A0A5N4AVK1</accession>
<dbReference type="Pfam" id="PF03184">
    <property type="entry name" value="DDE_1"/>
    <property type="match status" value="1"/>
</dbReference>
<dbReference type="InterPro" id="IPR050863">
    <property type="entry name" value="CenT-Element_Derived"/>
</dbReference>
<sequence length="339" mass="38679">MPFKYKKRTDRVPPAKDVMEKAVKEVAVEGCKLRTTATKYGMDKMTLRRYVLKYKEHGMQTTFLPNFKKSQIFADREESALAQYLLTASKMNYGLTPKECRKLAYLYAIENGKNVPRYWTSNEEASYDWFRGFMERNGTLSIRRPEPTSLSRATAFNRHTVSQFFQLLRKVLERDRFEAAAIYNCDETGVQTAHKPGSIISQKGLKQVSKATSAERGQTVTICCAVNAVGNFIPPFFVFPRVKKQDYMTYGAPVGSVAATHPSGWMTVENFLLYLEHFKKYVKCSIENKVLLILDNHSTHISPQGLKFCKNNGIVLLTLPPHTSHRIQPLDVASHVWSL</sequence>
<dbReference type="PANTHER" id="PTHR19303:SF74">
    <property type="entry name" value="POGO TRANSPOSABLE ELEMENT WITH KRAB DOMAIN"/>
    <property type="match status" value="1"/>
</dbReference>
<evidence type="ECO:0000259" key="1">
    <source>
        <dbReference type="Pfam" id="PF03184"/>
    </source>
</evidence>
<keyword evidence="3" id="KW-1185">Reference proteome</keyword>
<dbReference type="OrthoDB" id="6764886at2759"/>
<dbReference type="InterPro" id="IPR036397">
    <property type="entry name" value="RNaseH_sf"/>
</dbReference>
<gene>
    <name evidence="2" type="ORF">PPYR_05612</name>
</gene>
<comment type="caution">
    <text evidence="2">The sequence shown here is derived from an EMBL/GenBank/DDBJ whole genome shotgun (WGS) entry which is preliminary data.</text>
</comment>
<dbReference type="AlphaFoldDB" id="A0A5N4AVK1"/>
<evidence type="ECO:0000313" key="3">
    <source>
        <dbReference type="Proteomes" id="UP000327044"/>
    </source>
</evidence>
<evidence type="ECO:0000313" key="2">
    <source>
        <dbReference type="EMBL" id="KAB0801258.1"/>
    </source>
</evidence>